<dbReference type="SUPFAM" id="SSF47473">
    <property type="entry name" value="EF-hand"/>
    <property type="match status" value="1"/>
</dbReference>
<feature type="region of interest" description="Disordered" evidence="6">
    <location>
        <begin position="1"/>
        <end position="67"/>
    </location>
</feature>
<reference evidence="8" key="1">
    <citation type="submission" date="2021-02" db="EMBL/GenBank/DDBJ databases">
        <authorList>
            <person name="Dougan E. K."/>
            <person name="Rhodes N."/>
            <person name="Thang M."/>
            <person name="Chan C."/>
        </authorList>
    </citation>
    <scope>NUCLEOTIDE SEQUENCE</scope>
</reference>
<dbReference type="OrthoDB" id="417971at2759"/>
<evidence type="ECO:0000256" key="6">
    <source>
        <dbReference type="SAM" id="MobiDB-lite"/>
    </source>
</evidence>
<keyword evidence="3" id="KW-0677">Repeat</keyword>
<evidence type="ECO:0000256" key="5">
    <source>
        <dbReference type="ARBA" id="ARBA00022990"/>
    </source>
</evidence>
<keyword evidence="2" id="KW-0479">Metal-binding</keyword>
<dbReference type="Gene3D" id="1.10.238.10">
    <property type="entry name" value="EF-hand"/>
    <property type="match status" value="2"/>
</dbReference>
<name>A0A812TN46_9DINO</name>
<evidence type="ECO:0000313" key="8">
    <source>
        <dbReference type="EMBL" id="CAE7543760.1"/>
    </source>
</evidence>
<evidence type="ECO:0000256" key="1">
    <source>
        <dbReference type="ARBA" id="ARBA00020786"/>
    </source>
</evidence>
<feature type="region of interest" description="Disordered" evidence="6">
    <location>
        <begin position="104"/>
        <end position="165"/>
    </location>
</feature>
<protein>
    <recommendedName>
        <fullName evidence="1">Calmodulin</fullName>
    </recommendedName>
</protein>
<dbReference type="PANTHER" id="PTHR23048">
    <property type="entry name" value="MYOSIN LIGHT CHAIN 1, 3"/>
    <property type="match status" value="1"/>
</dbReference>
<dbReference type="GO" id="GO:0016460">
    <property type="term" value="C:myosin II complex"/>
    <property type="evidence" value="ECO:0007669"/>
    <property type="project" value="TreeGrafter"/>
</dbReference>
<evidence type="ECO:0000313" key="9">
    <source>
        <dbReference type="Proteomes" id="UP000601435"/>
    </source>
</evidence>
<comment type="caution">
    <text evidence="8">The sequence shown here is derived from an EMBL/GenBank/DDBJ whole genome shotgun (WGS) entry which is preliminary data.</text>
</comment>
<sequence>MVQSSHSMPMLRVGHRSGSMGMTSGKDRRPMPRLPTPAQSPVAPIPELRGWELPSMERDSMTPKRRDPMMISVGDLKRVLRRQKSDIHSDVLLAQVVSPKSKLDPLLRKKERQEKRHRDADRDRGLNRGERQRLPNTVAVEEPEAVQRTPATPLKLPPTPQPNPRDRALNLARRMSGARADEMDVSSPVAHSVTGPPGKEGMNCDLPEPSKWRRGALIPSVDDCLDRLYTELVPAEDVTRMRVMFSRFAKSGFELSKDDLPEVLRHLHFFLVAADKCHQIAKETTSFDVMDFNDFQDFYERFASYERQALQMKLKRWRPVPPSKFAPPPTEHEKEMQALQHLRSLLRSFGVVCTHSTLVDIRDTAGLKQSQCDNVTALTRFLAAFRASEGFTVNEAELLLKSFEECESDLVNLGPEGRMIKVSELAKGLLNFGGLYCVDHLHALMAQLEGVFKERGHGICIFEFLVHARVLRQMELKEVADHFAALDLDKDGFIRGSDLQALMQPLGFTLLGKELQELQAAKSIVAETKLDFDGALGFVAHVRQRHGFTDAETQECMTTFERFSLGSGEMPTLQVMELLQWMGFKNRVEDVRKMVQQVDFNANGTMDRTEYLRLMRLQKESKLASYRKVYQAMSLGKSALTAELFAQALADVQLHAPPRILDDIFGKLQAEASVSAGLSWETWVAVAEHTRKLIPVENRKQATFSDLELEQLRMAFNLQGFSSGYVSMGELLWMLSDSGMPVNKASGRRDLYVSLDKARKVALESGVPPEDVGRPGSPRVRFYPVVHLVRAFLRNQEQKTYEREEAVMRAVRFSSAEIQELRTLFEKEGKEAQRELWGDEEEATKRSLGSVVRMLCQEARVPINRVILFTSRIGARIKISQKEELYTKIREISAFDPGDVQRGIDFPSFLQLMQWMVDCNFGDINSAAERALNR</sequence>
<accession>A0A812TN46</accession>
<keyword evidence="9" id="KW-1185">Reference proteome</keyword>
<evidence type="ECO:0000259" key="7">
    <source>
        <dbReference type="PROSITE" id="PS50222"/>
    </source>
</evidence>
<keyword evidence="4" id="KW-0106">Calcium</keyword>
<dbReference type="Proteomes" id="UP000601435">
    <property type="component" value="Unassembled WGS sequence"/>
</dbReference>
<dbReference type="AlphaFoldDB" id="A0A812TN46"/>
<dbReference type="PANTHER" id="PTHR23048:SF0">
    <property type="entry name" value="CALMODULIN LIKE 3"/>
    <property type="match status" value="1"/>
</dbReference>
<evidence type="ECO:0000256" key="4">
    <source>
        <dbReference type="ARBA" id="ARBA00022837"/>
    </source>
</evidence>
<organism evidence="8 9">
    <name type="scientific">Symbiodinium necroappetens</name>
    <dbReference type="NCBI Taxonomy" id="1628268"/>
    <lineage>
        <taxon>Eukaryota</taxon>
        <taxon>Sar</taxon>
        <taxon>Alveolata</taxon>
        <taxon>Dinophyceae</taxon>
        <taxon>Suessiales</taxon>
        <taxon>Symbiodiniaceae</taxon>
        <taxon>Symbiodinium</taxon>
    </lineage>
</organism>
<dbReference type="InterPro" id="IPR050230">
    <property type="entry name" value="CALM/Myosin/TropC-like"/>
</dbReference>
<feature type="domain" description="EF-hand" evidence="7">
    <location>
        <begin position="474"/>
        <end position="509"/>
    </location>
</feature>
<dbReference type="GO" id="GO:0005509">
    <property type="term" value="F:calcium ion binding"/>
    <property type="evidence" value="ECO:0007669"/>
    <property type="project" value="InterPro"/>
</dbReference>
<dbReference type="PROSITE" id="PS00018">
    <property type="entry name" value="EF_HAND_1"/>
    <property type="match status" value="1"/>
</dbReference>
<evidence type="ECO:0000256" key="3">
    <source>
        <dbReference type="ARBA" id="ARBA00022737"/>
    </source>
</evidence>
<feature type="compositionally biased region" description="Basic and acidic residues" evidence="6">
    <location>
        <begin position="104"/>
        <end position="133"/>
    </location>
</feature>
<dbReference type="SMART" id="SM00054">
    <property type="entry name" value="EFh"/>
    <property type="match status" value="2"/>
</dbReference>
<feature type="domain" description="EF-hand" evidence="7">
    <location>
        <begin position="586"/>
        <end position="621"/>
    </location>
</feature>
<dbReference type="InterPro" id="IPR002048">
    <property type="entry name" value="EF_hand_dom"/>
</dbReference>
<proteinExistence type="predicted"/>
<feature type="region of interest" description="Disordered" evidence="6">
    <location>
        <begin position="179"/>
        <end position="204"/>
    </location>
</feature>
<evidence type="ECO:0000256" key="2">
    <source>
        <dbReference type="ARBA" id="ARBA00022723"/>
    </source>
</evidence>
<dbReference type="PROSITE" id="PS50222">
    <property type="entry name" value="EF_HAND_2"/>
    <property type="match status" value="2"/>
</dbReference>
<dbReference type="InterPro" id="IPR018247">
    <property type="entry name" value="EF_Hand_1_Ca_BS"/>
</dbReference>
<feature type="compositionally biased region" description="Basic and acidic residues" evidence="6">
    <location>
        <begin position="55"/>
        <end position="67"/>
    </location>
</feature>
<dbReference type="InterPro" id="IPR011992">
    <property type="entry name" value="EF-hand-dom_pair"/>
</dbReference>
<dbReference type="EMBL" id="CAJNJA010025475">
    <property type="protein sequence ID" value="CAE7543760.1"/>
    <property type="molecule type" value="Genomic_DNA"/>
</dbReference>
<keyword evidence="5" id="KW-0007">Acetylation</keyword>
<gene>
    <name evidence="8" type="primary">Cabp1</name>
    <name evidence="8" type="ORF">SNEC2469_LOCUS15652</name>
</gene>